<dbReference type="Proteomes" id="UP001596091">
    <property type="component" value="Unassembled WGS sequence"/>
</dbReference>
<evidence type="ECO:0000313" key="2">
    <source>
        <dbReference type="EMBL" id="MFC5861153.1"/>
    </source>
</evidence>
<keyword evidence="1" id="KW-0472">Membrane</keyword>
<dbReference type="RefSeq" id="WP_263334309.1">
    <property type="nucleotide sequence ID" value="NZ_JAGSYH010000002.1"/>
</dbReference>
<keyword evidence="1" id="KW-0812">Transmembrane</keyword>
<accession>A0ABW1EAR4</accession>
<evidence type="ECO:0008006" key="4">
    <source>
        <dbReference type="Google" id="ProtNLM"/>
    </source>
</evidence>
<gene>
    <name evidence="2" type="ORF">ACFPT7_02485</name>
</gene>
<proteinExistence type="predicted"/>
<sequence length="314" mass="35743">MSRIVITKRAEQSRLRKVCQVGIAAFLLATTLPAVTGCASLFISKRKLLQPIPPSVVQSASPDDLVAQLNAKWVQFQSLTATVDIRASHLKQKEGEATDYPSFRAYILVRKPEMLRIQGKLPFVQTTMFDLGSDGKTFNLTVPPKNKAFTGENENKGTSPIWYENLRPGPFFTAMVVRGLQPEELYSVISDSSTEPDPATKRLRLHPEYILNIQRLKPGSQQLYPVRTVTFRREDLEPYEQDLYDDNGIIQTQVIYSAYRDFDGVRYPSHIVMKRPQEEYQLSMTVERVNQNTPLTDDQFQVKIPEGMPVTHLH</sequence>
<feature type="transmembrane region" description="Helical" evidence="1">
    <location>
        <begin position="21"/>
        <end position="43"/>
    </location>
</feature>
<name>A0ABW1EAR4_9BACT</name>
<comment type="caution">
    <text evidence="2">The sequence shown here is derived from an EMBL/GenBank/DDBJ whole genome shotgun (WGS) entry which is preliminary data.</text>
</comment>
<evidence type="ECO:0000256" key="1">
    <source>
        <dbReference type="SAM" id="Phobius"/>
    </source>
</evidence>
<protein>
    <recommendedName>
        <fullName evidence="4">DUF4292 domain-containing protein</fullName>
    </recommendedName>
</protein>
<dbReference type="Gene3D" id="2.50.20.10">
    <property type="entry name" value="Lipoprotein localisation LolA/LolB/LppX"/>
    <property type="match status" value="1"/>
</dbReference>
<evidence type="ECO:0000313" key="3">
    <source>
        <dbReference type="Proteomes" id="UP001596091"/>
    </source>
</evidence>
<reference evidence="3" key="1">
    <citation type="journal article" date="2019" name="Int. J. Syst. Evol. Microbiol.">
        <title>The Global Catalogue of Microorganisms (GCM) 10K type strain sequencing project: providing services to taxonomists for standard genome sequencing and annotation.</title>
        <authorList>
            <consortium name="The Broad Institute Genomics Platform"/>
            <consortium name="The Broad Institute Genome Sequencing Center for Infectious Disease"/>
            <person name="Wu L."/>
            <person name="Ma J."/>
        </authorList>
    </citation>
    <scope>NUCLEOTIDE SEQUENCE [LARGE SCALE GENOMIC DNA]</scope>
    <source>
        <strain evidence="3">JCM 4087</strain>
    </source>
</reference>
<keyword evidence="1" id="KW-1133">Transmembrane helix</keyword>
<organism evidence="2 3">
    <name type="scientific">Acidicapsa dinghuensis</name>
    <dbReference type="NCBI Taxonomy" id="2218256"/>
    <lineage>
        <taxon>Bacteria</taxon>
        <taxon>Pseudomonadati</taxon>
        <taxon>Acidobacteriota</taxon>
        <taxon>Terriglobia</taxon>
        <taxon>Terriglobales</taxon>
        <taxon>Acidobacteriaceae</taxon>
        <taxon>Acidicapsa</taxon>
    </lineage>
</organism>
<dbReference type="EMBL" id="JBHSPH010000001">
    <property type="protein sequence ID" value="MFC5861153.1"/>
    <property type="molecule type" value="Genomic_DNA"/>
</dbReference>
<keyword evidence="3" id="KW-1185">Reference proteome</keyword>